<dbReference type="STRING" id="1619234.SAMN05421730_102833"/>
<organism evidence="5 6">
    <name type="scientific">Anaerobium acetethylicum</name>
    <dbReference type="NCBI Taxonomy" id="1619234"/>
    <lineage>
        <taxon>Bacteria</taxon>
        <taxon>Bacillati</taxon>
        <taxon>Bacillota</taxon>
        <taxon>Clostridia</taxon>
        <taxon>Lachnospirales</taxon>
        <taxon>Lachnospiraceae</taxon>
        <taxon>Anaerobium</taxon>
    </lineage>
</organism>
<dbReference type="PANTHER" id="PTHR33204">
    <property type="entry name" value="TRANSCRIPTIONAL REGULATOR, MARR FAMILY"/>
    <property type="match status" value="1"/>
</dbReference>
<feature type="domain" description="HTH hxlR-type" evidence="4">
    <location>
        <begin position="16"/>
        <end position="115"/>
    </location>
</feature>
<evidence type="ECO:0000256" key="1">
    <source>
        <dbReference type="ARBA" id="ARBA00023015"/>
    </source>
</evidence>
<dbReference type="Pfam" id="PF01638">
    <property type="entry name" value="HxlR"/>
    <property type="match status" value="1"/>
</dbReference>
<evidence type="ECO:0000313" key="5">
    <source>
        <dbReference type="EMBL" id="SCP98906.1"/>
    </source>
</evidence>
<reference evidence="5 6" key="1">
    <citation type="submission" date="2016-09" db="EMBL/GenBank/DDBJ databases">
        <authorList>
            <person name="Capua I."/>
            <person name="De Benedictis P."/>
            <person name="Joannis T."/>
            <person name="Lombin L.H."/>
            <person name="Cattoli G."/>
        </authorList>
    </citation>
    <scope>NUCLEOTIDE SEQUENCE [LARGE SCALE GENOMIC DNA]</scope>
    <source>
        <strain evidence="5 6">GluBS11</strain>
    </source>
</reference>
<keyword evidence="1" id="KW-0805">Transcription regulation</keyword>
<evidence type="ECO:0000259" key="4">
    <source>
        <dbReference type="PROSITE" id="PS51118"/>
    </source>
</evidence>
<evidence type="ECO:0000256" key="3">
    <source>
        <dbReference type="ARBA" id="ARBA00023163"/>
    </source>
</evidence>
<dbReference type="InterPro" id="IPR002577">
    <property type="entry name" value="HTH_HxlR"/>
</dbReference>
<dbReference type="GO" id="GO:0003677">
    <property type="term" value="F:DNA binding"/>
    <property type="evidence" value="ECO:0007669"/>
    <property type="project" value="UniProtKB-KW"/>
</dbReference>
<sequence length="117" mass="13455">MAKKKSEFENPYEEKCSIVYAMSLIGAKWKIPVLWHLAHYEILHYNELKRHLKGVTNTVLTRCLRELEQDSIVLRKSDGSVPPSVTYELTDLGKELIPALNGLYKWGDDHKTNASKI</sequence>
<evidence type="ECO:0000313" key="6">
    <source>
        <dbReference type="Proteomes" id="UP000199315"/>
    </source>
</evidence>
<dbReference type="PROSITE" id="PS51118">
    <property type="entry name" value="HTH_HXLR"/>
    <property type="match status" value="1"/>
</dbReference>
<keyword evidence="6" id="KW-1185">Reference proteome</keyword>
<proteinExistence type="predicted"/>
<dbReference type="AlphaFoldDB" id="A0A1D3TX88"/>
<dbReference type="RefSeq" id="WP_091236104.1">
    <property type="nucleotide sequence ID" value="NZ_FMKA01000028.1"/>
</dbReference>
<keyword evidence="2 5" id="KW-0238">DNA-binding</keyword>
<evidence type="ECO:0000256" key="2">
    <source>
        <dbReference type="ARBA" id="ARBA00023125"/>
    </source>
</evidence>
<dbReference type="InterPro" id="IPR036390">
    <property type="entry name" value="WH_DNA-bd_sf"/>
</dbReference>
<name>A0A1D3TX88_9FIRM</name>
<dbReference type="InterPro" id="IPR036388">
    <property type="entry name" value="WH-like_DNA-bd_sf"/>
</dbReference>
<dbReference type="EMBL" id="FMKA01000028">
    <property type="protein sequence ID" value="SCP98906.1"/>
    <property type="molecule type" value="Genomic_DNA"/>
</dbReference>
<dbReference type="SUPFAM" id="SSF46785">
    <property type="entry name" value="Winged helix' DNA-binding domain"/>
    <property type="match status" value="1"/>
</dbReference>
<keyword evidence="3" id="KW-0804">Transcription</keyword>
<accession>A0A1D3TX88</accession>
<dbReference type="OrthoDB" id="9791143at2"/>
<dbReference type="PANTHER" id="PTHR33204:SF29">
    <property type="entry name" value="TRANSCRIPTIONAL REGULATOR"/>
    <property type="match status" value="1"/>
</dbReference>
<dbReference type="Gene3D" id="1.10.10.10">
    <property type="entry name" value="Winged helix-like DNA-binding domain superfamily/Winged helix DNA-binding domain"/>
    <property type="match status" value="1"/>
</dbReference>
<dbReference type="Proteomes" id="UP000199315">
    <property type="component" value="Unassembled WGS sequence"/>
</dbReference>
<protein>
    <submittedName>
        <fullName evidence="5">DNA-binding transcriptional regulator, HxlR family</fullName>
    </submittedName>
</protein>
<gene>
    <name evidence="5" type="ORF">SAMN05421730_102833</name>
</gene>